<evidence type="ECO:0000259" key="1">
    <source>
        <dbReference type="Pfam" id="PF01936"/>
    </source>
</evidence>
<gene>
    <name evidence="2" type="ORF">ThidrDRAFT_4465</name>
</gene>
<proteinExistence type="predicted"/>
<dbReference type="eggNOG" id="COG1432">
    <property type="taxonomic scope" value="Bacteria"/>
</dbReference>
<keyword evidence="3" id="KW-1185">Reference proteome</keyword>
<evidence type="ECO:0000313" key="3">
    <source>
        <dbReference type="Proteomes" id="UP000004200"/>
    </source>
</evidence>
<sequence>MDDIQAQDFPQSTCAEIEPMRLERPAFALYIDADNQSAQSAAALIDVLQHDVGGSIHRVTLAGNDKGNKNDSWIKALRELIPGLAIENLSVPCRPNAADIALILALGKDLAEHLRTRMRVVVVSRDTLLLDAAEQVKDAGVRLYVAYADSQIPTARRANLTTFLLPNLAEPPHAAERTVEPDSESRIHLVRPMSQPASAVPKEVAQAIKHVRETCAQQPGGGYSPTEVG</sequence>
<feature type="domain" description="NYN" evidence="1">
    <location>
        <begin position="28"/>
        <end position="157"/>
    </location>
</feature>
<comment type="caution">
    <text evidence="2">The sequence shown here is derived from an EMBL/GenBank/DDBJ whole genome shotgun (WGS) entry which is preliminary data.</text>
</comment>
<accession>G2E851</accession>
<name>G2E851_9GAMM</name>
<dbReference type="AlphaFoldDB" id="G2E851"/>
<dbReference type="RefSeq" id="WP_007043177.1">
    <property type="nucleotide sequence ID" value="NZ_AFWT01000064.1"/>
</dbReference>
<dbReference type="InterPro" id="IPR021139">
    <property type="entry name" value="NYN"/>
</dbReference>
<reference evidence="2 3" key="1">
    <citation type="submission" date="2011-06" db="EMBL/GenBank/DDBJ databases">
        <title>The draft genome of Thiorhodococcus drewsii AZ1.</title>
        <authorList>
            <consortium name="US DOE Joint Genome Institute (JGI-PGF)"/>
            <person name="Lucas S."/>
            <person name="Han J."/>
            <person name="Lapidus A."/>
            <person name="Cheng J.-F."/>
            <person name="Goodwin L."/>
            <person name="Pitluck S."/>
            <person name="Peters L."/>
            <person name="Land M.L."/>
            <person name="Hauser L."/>
            <person name="Vogl K."/>
            <person name="Liu Z."/>
            <person name="Imhoff J."/>
            <person name="Thiel V."/>
            <person name="Frigaard N.-U."/>
            <person name="Bryant D.A."/>
            <person name="Woyke T.J."/>
        </authorList>
    </citation>
    <scope>NUCLEOTIDE SEQUENCE [LARGE SCALE GENOMIC DNA]</scope>
    <source>
        <strain evidence="2 3">AZ1</strain>
    </source>
</reference>
<dbReference type="EMBL" id="AFWT01000064">
    <property type="protein sequence ID" value="EGV27717.1"/>
    <property type="molecule type" value="Genomic_DNA"/>
</dbReference>
<dbReference type="STRING" id="765913.ThidrDRAFT_4465"/>
<evidence type="ECO:0000313" key="2">
    <source>
        <dbReference type="EMBL" id="EGV27717.1"/>
    </source>
</evidence>
<dbReference type="GO" id="GO:0004540">
    <property type="term" value="F:RNA nuclease activity"/>
    <property type="evidence" value="ECO:0007669"/>
    <property type="project" value="InterPro"/>
</dbReference>
<dbReference type="OrthoDB" id="5762858at2"/>
<organism evidence="2 3">
    <name type="scientific">Thiorhodococcus drewsii AZ1</name>
    <dbReference type="NCBI Taxonomy" id="765913"/>
    <lineage>
        <taxon>Bacteria</taxon>
        <taxon>Pseudomonadati</taxon>
        <taxon>Pseudomonadota</taxon>
        <taxon>Gammaproteobacteria</taxon>
        <taxon>Chromatiales</taxon>
        <taxon>Chromatiaceae</taxon>
        <taxon>Thiorhodococcus</taxon>
    </lineage>
</organism>
<dbReference type="Proteomes" id="UP000004200">
    <property type="component" value="Unassembled WGS sequence"/>
</dbReference>
<dbReference type="Pfam" id="PF01936">
    <property type="entry name" value="NYN"/>
    <property type="match status" value="1"/>
</dbReference>
<protein>
    <recommendedName>
        <fullName evidence="1">NYN domain-containing protein</fullName>
    </recommendedName>
</protein>